<accession>A0ACB8Y7I5</accession>
<gene>
    <name evidence="1" type="ORF">L6452_35572</name>
</gene>
<dbReference type="EMBL" id="CM042059">
    <property type="protein sequence ID" value="KAI3680796.1"/>
    <property type="molecule type" value="Genomic_DNA"/>
</dbReference>
<evidence type="ECO:0000313" key="1">
    <source>
        <dbReference type="EMBL" id="KAI3680796.1"/>
    </source>
</evidence>
<keyword evidence="2" id="KW-1185">Reference proteome</keyword>
<reference evidence="2" key="1">
    <citation type="journal article" date="2022" name="Mol. Ecol. Resour.">
        <title>The genomes of chicory, endive, great burdock and yacon provide insights into Asteraceae palaeo-polyploidization history and plant inulin production.</title>
        <authorList>
            <person name="Fan W."/>
            <person name="Wang S."/>
            <person name="Wang H."/>
            <person name="Wang A."/>
            <person name="Jiang F."/>
            <person name="Liu H."/>
            <person name="Zhao H."/>
            <person name="Xu D."/>
            <person name="Zhang Y."/>
        </authorList>
    </citation>
    <scope>NUCLEOTIDE SEQUENCE [LARGE SCALE GENOMIC DNA]</scope>
    <source>
        <strain evidence="2">cv. Niubang</strain>
    </source>
</reference>
<evidence type="ECO:0000313" key="2">
    <source>
        <dbReference type="Proteomes" id="UP001055879"/>
    </source>
</evidence>
<proteinExistence type="predicted"/>
<sequence length="177" mass="19213">MMIGWWKKACSKVTPVKKKTRSSPEHVVSGKIQKPSGNGSEAVIKAEEALNSPIKTADVDQPLEKGIALNEGEGNYGFNIDQVRGGPEEVVGPVGINEAQVEEVVVGPDTKKPKVEVYGNRQSPIVEEVSEKSPDSTTLNRPGLVDNFLKENSPRCVKISYAKKLDVGNGKCDRRKT</sequence>
<protein>
    <submittedName>
        <fullName evidence="1">Uncharacterized protein</fullName>
    </submittedName>
</protein>
<dbReference type="Proteomes" id="UP001055879">
    <property type="component" value="Linkage Group LG13"/>
</dbReference>
<reference evidence="1 2" key="2">
    <citation type="journal article" date="2022" name="Mol. Ecol. Resour.">
        <title>The genomes of chicory, endive, great burdock and yacon provide insights into Asteraceae paleo-polyploidization history and plant inulin production.</title>
        <authorList>
            <person name="Fan W."/>
            <person name="Wang S."/>
            <person name="Wang H."/>
            <person name="Wang A."/>
            <person name="Jiang F."/>
            <person name="Liu H."/>
            <person name="Zhao H."/>
            <person name="Xu D."/>
            <person name="Zhang Y."/>
        </authorList>
    </citation>
    <scope>NUCLEOTIDE SEQUENCE [LARGE SCALE GENOMIC DNA]</scope>
    <source>
        <strain evidence="2">cv. Niubang</strain>
    </source>
</reference>
<comment type="caution">
    <text evidence="1">The sequence shown here is derived from an EMBL/GenBank/DDBJ whole genome shotgun (WGS) entry which is preliminary data.</text>
</comment>
<organism evidence="1 2">
    <name type="scientific">Arctium lappa</name>
    <name type="common">Greater burdock</name>
    <name type="synonym">Lappa major</name>
    <dbReference type="NCBI Taxonomy" id="4217"/>
    <lineage>
        <taxon>Eukaryota</taxon>
        <taxon>Viridiplantae</taxon>
        <taxon>Streptophyta</taxon>
        <taxon>Embryophyta</taxon>
        <taxon>Tracheophyta</taxon>
        <taxon>Spermatophyta</taxon>
        <taxon>Magnoliopsida</taxon>
        <taxon>eudicotyledons</taxon>
        <taxon>Gunneridae</taxon>
        <taxon>Pentapetalae</taxon>
        <taxon>asterids</taxon>
        <taxon>campanulids</taxon>
        <taxon>Asterales</taxon>
        <taxon>Asteraceae</taxon>
        <taxon>Carduoideae</taxon>
        <taxon>Cardueae</taxon>
        <taxon>Arctiinae</taxon>
        <taxon>Arctium</taxon>
    </lineage>
</organism>
<name>A0ACB8Y7I5_ARCLA</name>